<evidence type="ECO:0000313" key="2">
    <source>
        <dbReference type="EMBL" id="BAS28658.1"/>
    </source>
</evidence>
<keyword evidence="1" id="KW-0446">Lipid-binding</keyword>
<dbReference type="Gene3D" id="3.40.50.10170">
    <property type="match status" value="1"/>
</dbReference>
<dbReference type="InterPro" id="IPR003797">
    <property type="entry name" value="DegV"/>
</dbReference>
<reference evidence="3" key="1">
    <citation type="submission" date="2015-07" db="EMBL/GenBank/DDBJ databases">
        <title>Complete genome sequence and phylogenetic analysis of Limnochorda pilosa.</title>
        <authorList>
            <person name="Watanabe M."/>
            <person name="Kojima H."/>
            <person name="Fukui M."/>
        </authorList>
    </citation>
    <scope>NUCLEOTIDE SEQUENCE [LARGE SCALE GENOMIC DNA]</scope>
    <source>
        <strain evidence="3">HC45</strain>
    </source>
</reference>
<dbReference type="Gene3D" id="3.30.1180.10">
    <property type="match status" value="1"/>
</dbReference>
<sequence length="277" mass="29629">MIRVVTDSVADLPPDLAQAEGIEVVPLYVTLGGRTYRDGVDLTPKAFFSQLRTTDRLPTTAQPTPGDFARTFERLAGKGATGIVVLTLSSELSGTFQSAVQAARQWTERVVEVIDTRTGIMAQGFAALAAARAARAAASLDEVLAEARRVLNRARILAAIPTLEYLRRGGRIGKAAAWAGTLLQMKPVVTVDDGVVVPVTRQRTWRRALEFVAERVVEELRTGEGHLAVMHGDALEEGRSLLATVVERVQPKEAILAGLSPVLGTYGGPGAVAVAYY</sequence>
<dbReference type="Pfam" id="PF02645">
    <property type="entry name" value="DegV"/>
    <property type="match status" value="1"/>
</dbReference>
<dbReference type="STRING" id="1555112.LIP_2829"/>
<protein>
    <submittedName>
        <fullName evidence="2">Fatty acid-binding protein DegV</fullName>
    </submittedName>
</protein>
<dbReference type="InterPro" id="IPR050270">
    <property type="entry name" value="DegV_domain_contain"/>
</dbReference>
<accession>A0A0K2SNG3</accession>
<gene>
    <name evidence="2" type="ORF">LIP_2829</name>
</gene>
<dbReference type="PROSITE" id="PS51482">
    <property type="entry name" value="DEGV"/>
    <property type="match status" value="1"/>
</dbReference>
<dbReference type="EMBL" id="AP014924">
    <property type="protein sequence ID" value="BAS28658.1"/>
    <property type="molecule type" value="Genomic_DNA"/>
</dbReference>
<dbReference type="RefSeq" id="WP_068139323.1">
    <property type="nucleotide sequence ID" value="NZ_AP014924.1"/>
</dbReference>
<dbReference type="PANTHER" id="PTHR33434">
    <property type="entry name" value="DEGV DOMAIN-CONTAINING PROTEIN DR_1986-RELATED"/>
    <property type="match status" value="1"/>
</dbReference>
<dbReference type="AlphaFoldDB" id="A0A0K2SNG3"/>
<dbReference type="KEGG" id="lpil:LIP_2829"/>
<reference evidence="3" key="2">
    <citation type="journal article" date="2016" name="Int. J. Syst. Evol. Microbiol.">
        <title>Complete genome sequence and cell structure of Limnochorda pilosa, a Gram-negative spore-former within the phylum Firmicutes.</title>
        <authorList>
            <person name="Watanabe M."/>
            <person name="Kojima H."/>
            <person name="Fukui M."/>
        </authorList>
    </citation>
    <scope>NUCLEOTIDE SEQUENCE [LARGE SCALE GENOMIC DNA]</scope>
    <source>
        <strain evidence="3">HC45</strain>
    </source>
</reference>
<name>A0A0K2SNG3_LIMPI</name>
<dbReference type="InterPro" id="IPR043168">
    <property type="entry name" value="DegV_C"/>
</dbReference>
<dbReference type="Proteomes" id="UP000065807">
    <property type="component" value="Chromosome"/>
</dbReference>
<dbReference type="SUPFAM" id="SSF82549">
    <property type="entry name" value="DAK1/DegV-like"/>
    <property type="match status" value="1"/>
</dbReference>
<proteinExistence type="predicted"/>
<dbReference type="GO" id="GO:0008289">
    <property type="term" value="F:lipid binding"/>
    <property type="evidence" value="ECO:0007669"/>
    <property type="project" value="UniProtKB-KW"/>
</dbReference>
<evidence type="ECO:0000256" key="1">
    <source>
        <dbReference type="ARBA" id="ARBA00023121"/>
    </source>
</evidence>
<evidence type="ECO:0000313" key="3">
    <source>
        <dbReference type="Proteomes" id="UP000065807"/>
    </source>
</evidence>
<dbReference type="OrthoDB" id="9780660at2"/>
<keyword evidence="3" id="KW-1185">Reference proteome</keyword>
<dbReference type="PANTHER" id="PTHR33434:SF2">
    <property type="entry name" value="FATTY ACID-BINDING PROTEIN TM_1468"/>
    <property type="match status" value="1"/>
</dbReference>
<dbReference type="NCBIfam" id="TIGR00762">
    <property type="entry name" value="DegV"/>
    <property type="match status" value="1"/>
</dbReference>
<organism evidence="2 3">
    <name type="scientific">Limnochorda pilosa</name>
    <dbReference type="NCBI Taxonomy" id="1555112"/>
    <lineage>
        <taxon>Bacteria</taxon>
        <taxon>Bacillati</taxon>
        <taxon>Bacillota</taxon>
        <taxon>Limnochordia</taxon>
        <taxon>Limnochordales</taxon>
        <taxon>Limnochordaceae</taxon>
        <taxon>Limnochorda</taxon>
    </lineage>
</organism>